<dbReference type="InterPro" id="IPR014710">
    <property type="entry name" value="RmlC-like_jellyroll"/>
</dbReference>
<dbReference type="AlphaFoldDB" id="A0A318R8H7"/>
<dbReference type="SUPFAM" id="SSF51182">
    <property type="entry name" value="RmlC-like cupins"/>
    <property type="match status" value="1"/>
</dbReference>
<dbReference type="EMBL" id="QJSP01000029">
    <property type="protein sequence ID" value="PYE11863.1"/>
    <property type="molecule type" value="Genomic_DNA"/>
</dbReference>
<dbReference type="InterPro" id="IPR011051">
    <property type="entry name" value="RmlC_Cupin_sf"/>
</dbReference>
<dbReference type="OrthoDB" id="7060081at2"/>
<evidence type="ECO:0008006" key="3">
    <source>
        <dbReference type="Google" id="ProtNLM"/>
    </source>
</evidence>
<sequence>MTNAANVGSELIYENDTVAIWNFVLEVGEETAIHTHDRNYVWYAVQGSSLQVFDSENNDVGTLEVPTNCVYVLKIEDGFLEVVSEVSKGARVPVTHKAKNVGASPYREILVEFK</sequence>
<proteinExistence type="predicted"/>
<organism evidence="1 2">
    <name type="scientific">Williamsia limnetica</name>
    <dbReference type="NCBI Taxonomy" id="882452"/>
    <lineage>
        <taxon>Bacteria</taxon>
        <taxon>Bacillati</taxon>
        <taxon>Actinomycetota</taxon>
        <taxon>Actinomycetes</taxon>
        <taxon>Mycobacteriales</taxon>
        <taxon>Nocardiaceae</taxon>
        <taxon>Williamsia</taxon>
    </lineage>
</organism>
<dbReference type="Gene3D" id="2.60.120.10">
    <property type="entry name" value="Jelly Rolls"/>
    <property type="match status" value="1"/>
</dbReference>
<dbReference type="Proteomes" id="UP000247591">
    <property type="component" value="Unassembled WGS sequence"/>
</dbReference>
<evidence type="ECO:0000313" key="1">
    <source>
        <dbReference type="EMBL" id="PYE11863.1"/>
    </source>
</evidence>
<keyword evidence="2" id="KW-1185">Reference proteome</keyword>
<name>A0A318R8H7_WILLI</name>
<dbReference type="RefSeq" id="WP_110472915.1">
    <property type="nucleotide sequence ID" value="NZ_QJSP01000029.1"/>
</dbReference>
<reference evidence="1 2" key="1">
    <citation type="submission" date="2018-06" db="EMBL/GenBank/DDBJ databases">
        <title>Genomic Encyclopedia of Type Strains, Phase IV (KMG-IV): sequencing the most valuable type-strain genomes for metagenomic binning, comparative biology and taxonomic classification.</title>
        <authorList>
            <person name="Goeker M."/>
        </authorList>
    </citation>
    <scope>NUCLEOTIDE SEQUENCE [LARGE SCALE GENOMIC DNA]</scope>
    <source>
        <strain evidence="1 2">DSM 45521</strain>
    </source>
</reference>
<protein>
    <recommendedName>
        <fullName evidence="3">Cupin 2 conserved barrel domain-containing protein</fullName>
    </recommendedName>
</protein>
<evidence type="ECO:0000313" key="2">
    <source>
        <dbReference type="Proteomes" id="UP000247591"/>
    </source>
</evidence>
<gene>
    <name evidence="1" type="ORF">DFR67_12930</name>
</gene>
<comment type="caution">
    <text evidence="1">The sequence shown here is derived from an EMBL/GenBank/DDBJ whole genome shotgun (WGS) entry which is preliminary data.</text>
</comment>
<accession>A0A318R8H7</accession>